<evidence type="ECO:0000313" key="1">
    <source>
        <dbReference type="EMBL" id="KAJ8035696.1"/>
    </source>
</evidence>
<dbReference type="EMBL" id="JAIZAY010000009">
    <property type="protein sequence ID" value="KAJ8035696.1"/>
    <property type="molecule type" value="Genomic_DNA"/>
</dbReference>
<sequence length="137" mass="15586">MSSELLTTKLSAYLATDEVNVMFALTEPEERGMNYFFYGMSDKIQIFQTGVKFDIPKEDLRQVYNPSKCTIPEAIASPKNRKLSVEGTILEVATPKTAQKYHVIGVDPEENFLTIRTECGETFQLHEEKLQELDVCI</sequence>
<keyword evidence="2" id="KW-1185">Reference proteome</keyword>
<gene>
    <name evidence="1" type="ORF">HOLleu_19453</name>
</gene>
<proteinExistence type="predicted"/>
<evidence type="ECO:0000313" key="2">
    <source>
        <dbReference type="Proteomes" id="UP001152320"/>
    </source>
</evidence>
<reference evidence="1" key="1">
    <citation type="submission" date="2021-10" db="EMBL/GenBank/DDBJ databases">
        <title>Tropical sea cucumber genome reveals ecological adaptation and Cuvierian tubules defense mechanism.</title>
        <authorList>
            <person name="Chen T."/>
        </authorList>
    </citation>
    <scope>NUCLEOTIDE SEQUENCE</scope>
    <source>
        <strain evidence="1">Nanhai2018</strain>
        <tissue evidence="1">Muscle</tissue>
    </source>
</reference>
<name>A0A9Q1BZA5_HOLLE</name>
<protein>
    <submittedName>
        <fullName evidence="1">Uncharacterized protein</fullName>
    </submittedName>
</protein>
<dbReference type="AlphaFoldDB" id="A0A9Q1BZA5"/>
<accession>A0A9Q1BZA5</accession>
<organism evidence="1 2">
    <name type="scientific">Holothuria leucospilota</name>
    <name type="common">Black long sea cucumber</name>
    <name type="synonym">Mertensiothuria leucospilota</name>
    <dbReference type="NCBI Taxonomy" id="206669"/>
    <lineage>
        <taxon>Eukaryota</taxon>
        <taxon>Metazoa</taxon>
        <taxon>Echinodermata</taxon>
        <taxon>Eleutherozoa</taxon>
        <taxon>Echinozoa</taxon>
        <taxon>Holothuroidea</taxon>
        <taxon>Aspidochirotacea</taxon>
        <taxon>Aspidochirotida</taxon>
        <taxon>Holothuriidae</taxon>
        <taxon>Holothuria</taxon>
    </lineage>
</organism>
<comment type="caution">
    <text evidence="1">The sequence shown here is derived from an EMBL/GenBank/DDBJ whole genome shotgun (WGS) entry which is preliminary data.</text>
</comment>
<dbReference type="Proteomes" id="UP001152320">
    <property type="component" value="Chromosome 9"/>
</dbReference>